<evidence type="ECO:0000256" key="2">
    <source>
        <dbReference type="ARBA" id="ARBA00022786"/>
    </source>
</evidence>
<dbReference type="InterPro" id="IPR029071">
    <property type="entry name" value="Ubiquitin-like_domsf"/>
</dbReference>
<gene>
    <name evidence="5" type="ORF">TeGR_g1182</name>
</gene>
<dbReference type="SUPFAM" id="SSF54236">
    <property type="entry name" value="Ubiquitin-like"/>
    <property type="match status" value="1"/>
</dbReference>
<dbReference type="Proteomes" id="UP001165060">
    <property type="component" value="Unassembled WGS sequence"/>
</dbReference>
<feature type="non-terminal residue" evidence="5">
    <location>
        <position position="1"/>
    </location>
</feature>
<keyword evidence="1 4" id="KW-1017">Isopeptide bond</keyword>
<organism evidence="5 6">
    <name type="scientific">Tetraparma gracilis</name>
    <dbReference type="NCBI Taxonomy" id="2962635"/>
    <lineage>
        <taxon>Eukaryota</taxon>
        <taxon>Sar</taxon>
        <taxon>Stramenopiles</taxon>
        <taxon>Ochrophyta</taxon>
        <taxon>Bolidophyceae</taxon>
        <taxon>Parmales</taxon>
        <taxon>Triparmaceae</taxon>
        <taxon>Tetraparma</taxon>
    </lineage>
</organism>
<dbReference type="Gene3D" id="3.10.20.90">
    <property type="entry name" value="Phosphatidylinositol 3-kinase Catalytic Subunit, Chain A, domain 1"/>
    <property type="match status" value="1"/>
</dbReference>
<dbReference type="InterPro" id="IPR007242">
    <property type="entry name" value="Atg12"/>
</dbReference>
<evidence type="ECO:0000313" key="5">
    <source>
        <dbReference type="EMBL" id="GMI23294.1"/>
    </source>
</evidence>
<evidence type="ECO:0000256" key="1">
    <source>
        <dbReference type="ARBA" id="ARBA00022499"/>
    </source>
</evidence>
<accession>A0ABQ6MBL3</accession>
<evidence type="ECO:0000256" key="4">
    <source>
        <dbReference type="RuleBase" id="RU361201"/>
    </source>
</evidence>
<comment type="similarity">
    <text evidence="4">Belongs to the ATG12 family.</text>
</comment>
<sequence>VRIHLVPVGSAPLLKKSKFQLDSSSPFSTVSAFLRRQLSLPPATALFLYLNAAFCPSPDQVCGELSECFAVRGDLVVHYALQEAFG</sequence>
<reference evidence="5 6" key="1">
    <citation type="journal article" date="2023" name="Commun. Biol.">
        <title>Genome analysis of Parmales, the sister group of diatoms, reveals the evolutionary specialization of diatoms from phago-mixotrophs to photoautotrophs.</title>
        <authorList>
            <person name="Ban H."/>
            <person name="Sato S."/>
            <person name="Yoshikawa S."/>
            <person name="Yamada K."/>
            <person name="Nakamura Y."/>
            <person name="Ichinomiya M."/>
            <person name="Sato N."/>
            <person name="Blanc-Mathieu R."/>
            <person name="Endo H."/>
            <person name="Kuwata A."/>
            <person name="Ogata H."/>
        </authorList>
    </citation>
    <scope>NUCLEOTIDE SEQUENCE [LARGE SCALE GENOMIC DNA]</scope>
</reference>
<evidence type="ECO:0000313" key="6">
    <source>
        <dbReference type="Proteomes" id="UP001165060"/>
    </source>
</evidence>
<comment type="subunit">
    <text evidence="4">Forms a conjugate with ATG5.</text>
</comment>
<dbReference type="CDD" id="cd01612">
    <property type="entry name" value="Ubl_ATG12"/>
    <property type="match status" value="1"/>
</dbReference>
<proteinExistence type="inferred from homology"/>
<dbReference type="PANTHER" id="PTHR13385">
    <property type="entry name" value="AUTOPHAGY PROTEIN 12"/>
    <property type="match status" value="1"/>
</dbReference>
<keyword evidence="2 4" id="KW-0833">Ubl conjugation pathway</keyword>
<name>A0ABQ6MBL3_9STRA</name>
<evidence type="ECO:0000256" key="3">
    <source>
        <dbReference type="ARBA" id="ARBA00023006"/>
    </source>
</evidence>
<dbReference type="PANTHER" id="PTHR13385:SF0">
    <property type="entry name" value="UBIQUITIN-LIKE PROTEIN ATG12"/>
    <property type="match status" value="1"/>
</dbReference>
<keyword evidence="3 4" id="KW-0072">Autophagy</keyword>
<dbReference type="EMBL" id="BRYB01003955">
    <property type="protein sequence ID" value="GMI23294.1"/>
    <property type="molecule type" value="Genomic_DNA"/>
</dbReference>
<keyword evidence="6" id="KW-1185">Reference proteome</keyword>
<protein>
    <recommendedName>
        <fullName evidence="4">Ubiquitin-like protein ATG12</fullName>
    </recommendedName>
</protein>
<dbReference type="Pfam" id="PF04110">
    <property type="entry name" value="APG12"/>
    <property type="match status" value="1"/>
</dbReference>
<comment type="caution">
    <text evidence="5">The sequence shown here is derived from an EMBL/GenBank/DDBJ whole genome shotgun (WGS) entry which is preliminary data.</text>
</comment>